<feature type="domain" description="Transposase IS4-like" evidence="2">
    <location>
        <begin position="96"/>
        <end position="289"/>
    </location>
</feature>
<dbReference type="PANTHER" id="PTHR30007">
    <property type="entry name" value="PHP DOMAIN PROTEIN"/>
    <property type="match status" value="1"/>
</dbReference>
<feature type="domain" description="Insertion element IS402-like" evidence="3">
    <location>
        <begin position="6"/>
        <end position="77"/>
    </location>
</feature>
<dbReference type="RefSeq" id="WP_387908140.1">
    <property type="nucleotide sequence ID" value="NZ_JBIBEG010000011.1"/>
</dbReference>
<comment type="caution">
    <text evidence="4">The sequence shown here is derived from an EMBL/GenBank/DDBJ whole genome shotgun (WGS) entry which is preliminary data.</text>
</comment>
<feature type="compositionally biased region" description="Basic residues" evidence="1">
    <location>
        <begin position="203"/>
        <end position="217"/>
    </location>
</feature>
<proteinExistence type="predicted"/>
<evidence type="ECO:0000256" key="1">
    <source>
        <dbReference type="SAM" id="MobiDB-lite"/>
    </source>
</evidence>
<dbReference type="Proteomes" id="UP001602322">
    <property type="component" value="Unassembled WGS sequence"/>
</dbReference>
<evidence type="ECO:0000313" key="4">
    <source>
        <dbReference type="EMBL" id="MFF5900251.1"/>
    </source>
</evidence>
<dbReference type="Pfam" id="PF01609">
    <property type="entry name" value="DDE_Tnp_1"/>
    <property type="match status" value="1"/>
</dbReference>
<dbReference type="PANTHER" id="PTHR30007:SF1">
    <property type="entry name" value="BLR1914 PROTEIN"/>
    <property type="match status" value="1"/>
</dbReference>
<protein>
    <submittedName>
        <fullName evidence="4">IS5 family transposase</fullName>
    </submittedName>
</protein>
<evidence type="ECO:0000259" key="2">
    <source>
        <dbReference type="Pfam" id="PF01609"/>
    </source>
</evidence>
<accession>A0ABW6XEU5</accession>
<sequence length="293" mass="33839">MGRGDLSDDEWMRLERHLPQNRGRGGRWQCHRRVINGILFWQRTGLPWRDLPQQFGKWKTVHDRHRRWSADGTLEKILRAVQADADAEGRIDWSMVSVDSTSCRAHQHAAGALTRAPHIPGRRRRPARRRSDEGLGRSRGELNCKIHLASEGGRRPLAFVITPGQGGDAPQFIPVLEQVRVPRPGGGRPRTRPDHVGGDKAYSPRRNRRYLRRRQIKHTIPEPRDQRANRQRRGSKGGRPTGFDTTVYRRRNEVERTINRLKTFRAVATRYDKRAYVFHGTVAVAAILLWLRP</sequence>
<keyword evidence="5" id="KW-1185">Reference proteome</keyword>
<name>A0ABW6XEU5_9ACTN</name>
<feature type="compositionally biased region" description="Basic and acidic residues" evidence="1">
    <location>
        <begin position="219"/>
        <end position="228"/>
    </location>
</feature>
<evidence type="ECO:0000313" key="5">
    <source>
        <dbReference type="Proteomes" id="UP001602322"/>
    </source>
</evidence>
<dbReference type="EMBL" id="JBIBEG010000011">
    <property type="protein sequence ID" value="MFF5900251.1"/>
    <property type="molecule type" value="Genomic_DNA"/>
</dbReference>
<dbReference type="InterPro" id="IPR025161">
    <property type="entry name" value="IS402-like_dom"/>
</dbReference>
<feature type="region of interest" description="Disordered" evidence="1">
    <location>
        <begin position="180"/>
        <end position="244"/>
    </location>
</feature>
<organism evidence="4 5">
    <name type="scientific">Streptomyces argenteolus</name>
    <dbReference type="NCBI Taxonomy" id="67274"/>
    <lineage>
        <taxon>Bacteria</taxon>
        <taxon>Bacillati</taxon>
        <taxon>Actinomycetota</taxon>
        <taxon>Actinomycetes</taxon>
        <taxon>Kitasatosporales</taxon>
        <taxon>Streptomycetaceae</taxon>
        <taxon>Streptomyces</taxon>
    </lineage>
</organism>
<feature type="compositionally biased region" description="Basic and acidic residues" evidence="1">
    <location>
        <begin position="129"/>
        <end position="138"/>
    </location>
</feature>
<evidence type="ECO:0000259" key="3">
    <source>
        <dbReference type="Pfam" id="PF13340"/>
    </source>
</evidence>
<feature type="region of interest" description="Disordered" evidence="1">
    <location>
        <begin position="108"/>
        <end position="138"/>
    </location>
</feature>
<dbReference type="Pfam" id="PF13340">
    <property type="entry name" value="DUF4096"/>
    <property type="match status" value="1"/>
</dbReference>
<dbReference type="InterPro" id="IPR002559">
    <property type="entry name" value="Transposase_11"/>
</dbReference>
<reference evidence="4 5" key="1">
    <citation type="submission" date="2024-10" db="EMBL/GenBank/DDBJ databases">
        <title>The Natural Products Discovery Center: Release of the First 8490 Sequenced Strains for Exploring Actinobacteria Biosynthetic Diversity.</title>
        <authorList>
            <person name="Kalkreuter E."/>
            <person name="Kautsar S.A."/>
            <person name="Yang D."/>
            <person name="Bader C.D."/>
            <person name="Teijaro C.N."/>
            <person name="Fluegel L."/>
            <person name="Davis C.M."/>
            <person name="Simpson J.R."/>
            <person name="Lauterbach L."/>
            <person name="Steele A.D."/>
            <person name="Gui C."/>
            <person name="Meng S."/>
            <person name="Li G."/>
            <person name="Viehrig K."/>
            <person name="Ye F."/>
            <person name="Su P."/>
            <person name="Kiefer A.F."/>
            <person name="Nichols A."/>
            <person name="Cepeda A.J."/>
            <person name="Yan W."/>
            <person name="Fan B."/>
            <person name="Jiang Y."/>
            <person name="Adhikari A."/>
            <person name="Zheng C.-J."/>
            <person name="Schuster L."/>
            <person name="Cowan T.M."/>
            <person name="Smanski M.J."/>
            <person name="Chevrette M.G."/>
            <person name="De Carvalho L.P.S."/>
            <person name="Shen B."/>
        </authorList>
    </citation>
    <scope>NUCLEOTIDE SEQUENCE [LARGE SCALE GENOMIC DNA]</scope>
    <source>
        <strain evidence="4 5">NPDC012540</strain>
    </source>
</reference>
<gene>
    <name evidence="4" type="ORF">ACFY8O_30635</name>
</gene>
<dbReference type="NCBIfam" id="NF033580">
    <property type="entry name" value="transpos_IS5_3"/>
    <property type="match status" value="1"/>
</dbReference>